<dbReference type="OrthoDB" id="2014092at2759"/>
<keyword evidence="1" id="KW-0812">Transmembrane</keyword>
<name>A0A9J6H6Q7_HAELO</name>
<dbReference type="AlphaFoldDB" id="A0A9J6H6Q7"/>
<sequence>MLSPAQVANLSCGHGVLNKTDYDAWFTVHTANCIDATHRFMRENVTIITGTCLVFVILLAFVQMVTQALVDEISIIRRIYEKIYDRIYDVQPSAENTAE</sequence>
<dbReference type="VEuPathDB" id="VectorBase:HLOH_060809"/>
<evidence type="ECO:0000313" key="3">
    <source>
        <dbReference type="Proteomes" id="UP000821853"/>
    </source>
</evidence>
<organism evidence="2 3">
    <name type="scientific">Haemaphysalis longicornis</name>
    <name type="common">Bush tick</name>
    <dbReference type="NCBI Taxonomy" id="44386"/>
    <lineage>
        <taxon>Eukaryota</taxon>
        <taxon>Metazoa</taxon>
        <taxon>Ecdysozoa</taxon>
        <taxon>Arthropoda</taxon>
        <taxon>Chelicerata</taxon>
        <taxon>Arachnida</taxon>
        <taxon>Acari</taxon>
        <taxon>Parasitiformes</taxon>
        <taxon>Ixodida</taxon>
        <taxon>Ixodoidea</taxon>
        <taxon>Ixodidae</taxon>
        <taxon>Haemaphysalinae</taxon>
        <taxon>Haemaphysalis</taxon>
    </lineage>
</organism>
<protein>
    <recommendedName>
        <fullName evidence="4">Tetraspanin</fullName>
    </recommendedName>
</protein>
<evidence type="ECO:0000313" key="2">
    <source>
        <dbReference type="EMBL" id="KAH9383052.1"/>
    </source>
</evidence>
<dbReference type="EMBL" id="JABSTR010000962">
    <property type="protein sequence ID" value="KAH9383052.1"/>
    <property type="molecule type" value="Genomic_DNA"/>
</dbReference>
<keyword evidence="3" id="KW-1185">Reference proteome</keyword>
<reference evidence="2 3" key="1">
    <citation type="journal article" date="2020" name="Cell">
        <title>Large-Scale Comparative Analyses of Tick Genomes Elucidate Their Genetic Diversity and Vector Capacities.</title>
        <authorList>
            <consortium name="Tick Genome and Microbiome Consortium (TIGMIC)"/>
            <person name="Jia N."/>
            <person name="Wang J."/>
            <person name="Shi W."/>
            <person name="Du L."/>
            <person name="Sun Y."/>
            <person name="Zhan W."/>
            <person name="Jiang J.F."/>
            <person name="Wang Q."/>
            <person name="Zhang B."/>
            <person name="Ji P."/>
            <person name="Bell-Sakyi L."/>
            <person name="Cui X.M."/>
            <person name="Yuan T.T."/>
            <person name="Jiang B.G."/>
            <person name="Yang W.F."/>
            <person name="Lam T.T."/>
            <person name="Chang Q.C."/>
            <person name="Ding S.J."/>
            <person name="Wang X.J."/>
            <person name="Zhu J.G."/>
            <person name="Ruan X.D."/>
            <person name="Zhao L."/>
            <person name="Wei J.T."/>
            <person name="Ye R.Z."/>
            <person name="Que T.C."/>
            <person name="Du C.H."/>
            <person name="Zhou Y.H."/>
            <person name="Cheng J.X."/>
            <person name="Dai P.F."/>
            <person name="Guo W.B."/>
            <person name="Han X.H."/>
            <person name="Huang E.J."/>
            <person name="Li L.F."/>
            <person name="Wei W."/>
            <person name="Gao Y.C."/>
            <person name="Liu J.Z."/>
            <person name="Shao H.Z."/>
            <person name="Wang X."/>
            <person name="Wang C.C."/>
            <person name="Yang T.C."/>
            <person name="Huo Q.B."/>
            <person name="Li W."/>
            <person name="Chen H.Y."/>
            <person name="Chen S.E."/>
            <person name="Zhou L.G."/>
            <person name="Ni X.B."/>
            <person name="Tian J.H."/>
            <person name="Sheng Y."/>
            <person name="Liu T."/>
            <person name="Pan Y.S."/>
            <person name="Xia L.Y."/>
            <person name="Li J."/>
            <person name="Zhao F."/>
            <person name="Cao W.C."/>
        </authorList>
    </citation>
    <scope>NUCLEOTIDE SEQUENCE [LARGE SCALE GENOMIC DNA]</scope>
    <source>
        <strain evidence="2">HaeL-2018</strain>
    </source>
</reference>
<dbReference type="Proteomes" id="UP000821853">
    <property type="component" value="Unassembled WGS sequence"/>
</dbReference>
<evidence type="ECO:0000256" key="1">
    <source>
        <dbReference type="SAM" id="Phobius"/>
    </source>
</evidence>
<keyword evidence="1" id="KW-1133">Transmembrane helix</keyword>
<proteinExistence type="predicted"/>
<gene>
    <name evidence="2" type="ORF">HPB48_023774</name>
</gene>
<keyword evidence="1" id="KW-0472">Membrane</keyword>
<feature type="transmembrane region" description="Helical" evidence="1">
    <location>
        <begin position="47"/>
        <end position="70"/>
    </location>
</feature>
<comment type="caution">
    <text evidence="2">The sequence shown here is derived from an EMBL/GenBank/DDBJ whole genome shotgun (WGS) entry which is preliminary data.</text>
</comment>
<evidence type="ECO:0008006" key="4">
    <source>
        <dbReference type="Google" id="ProtNLM"/>
    </source>
</evidence>
<accession>A0A9J6H6Q7</accession>